<evidence type="ECO:0000313" key="2">
    <source>
        <dbReference type="EMBL" id="AJG06163.1"/>
    </source>
</evidence>
<reference evidence="2 3" key="1">
    <citation type="submission" date="2014-10" db="EMBL/GenBank/DDBJ databases">
        <authorList>
            <consortium name="USAID EPT PREDICT program"/>
            <person name="Ng T.F.F."/>
            <person name="LeBreton M."/>
            <person name="Schneider B.S."/>
            <person name="Gillis A."/>
            <person name="Tamoufe U."/>
            <person name="Diffo L.D.D."/>
            <person name="Takuo J.M."/>
            <person name="Kondov N.O."/>
            <person name="Coffey L."/>
            <person name="Wolfe N.D."/>
            <person name="Delwart E."/>
        </authorList>
    </citation>
    <scope>NUCLEOTIDE SEQUENCE [LARGE SCALE GENOMIC DNA]</scope>
    <source>
        <strain evidence="2">PREDICT-06509</strain>
    </source>
</reference>
<dbReference type="GeneID" id="37616010"/>
<organism evidence="2 3">
    <name type="scientific">African pouched rat arterivirus</name>
    <dbReference type="NCBI Taxonomy" id="1965064"/>
    <lineage>
        <taxon>Viruses</taxon>
        <taxon>Riboviria</taxon>
        <taxon>Orthornavirae</taxon>
        <taxon>Pisuviricota</taxon>
        <taxon>Pisoniviricetes</taxon>
        <taxon>Nidovirales</taxon>
        <taxon>Arnidovirineae</taxon>
        <taxon>Arteriviridae</taxon>
        <taxon>Heroarterivirinae</taxon>
        <taxon>Lambdaarterivirus</taxon>
        <taxon>Lambdaarterivirus afriporav</taxon>
    </lineage>
</organism>
<evidence type="ECO:0000313" key="3">
    <source>
        <dbReference type="Proteomes" id="UP000143088"/>
    </source>
</evidence>
<keyword evidence="1" id="KW-1133">Transmembrane helix</keyword>
<feature type="transmembrane region" description="Helical" evidence="1">
    <location>
        <begin position="134"/>
        <end position="154"/>
    </location>
</feature>
<evidence type="ECO:0000256" key="1">
    <source>
        <dbReference type="SAM" id="Phobius"/>
    </source>
</evidence>
<dbReference type="KEGG" id="vg:37616010"/>
<dbReference type="InterPro" id="IPR001332">
    <property type="entry name" value="Arteri_GP5"/>
</dbReference>
<sequence>MAVPYCHAVGDHNLMRDRNTPCSMICLRGTRYLSSMLSSLQWVVFCVICVCCASSGVAASGNLTSVTHTWTHNLTLCALNNTENATKRFQHVVEAFAVVPLVTHVVSLFFFTTASFLDAAAFGLASWYTFQGDAIVLCGLYGLCGAIALFIASWRAVLNCLAFRYACTRRTNFLLTDKGAVCPLQERYVVMQGSQAVLPGGQKVTPKAVILGGREAKSLNSITAEHWSP</sequence>
<dbReference type="Pfam" id="PF00951">
    <property type="entry name" value="Arteri_Gl"/>
    <property type="match status" value="1"/>
</dbReference>
<keyword evidence="3" id="KW-1185">Reference proteome</keyword>
<reference evidence="3" key="2">
    <citation type="submission" date="2015-02" db="EMBL/GenBank/DDBJ databases">
        <title>Virome of African Animals.</title>
        <authorList>
            <person name="Ng T.F.F."/>
            <person name="LeBreton M."/>
            <person name="Schneider B.S."/>
            <person name="Gillis A."/>
            <person name="Tamoufe U."/>
            <person name="Diffo L.D.D."/>
            <person name="Takuo J.M."/>
            <person name="Kondov N.O."/>
            <person name="Coffey L."/>
            <person name="Wolfe N.D."/>
            <person name="Delwart E."/>
        </authorList>
    </citation>
    <scope>NUCLEOTIDE SEQUENCE [LARGE SCALE GENOMIC DNA]</scope>
</reference>
<keyword evidence="1" id="KW-0812">Transmembrane</keyword>
<dbReference type="Proteomes" id="UP000143088">
    <property type="component" value="Segment"/>
</dbReference>
<accession>A0A0B5JQL0</accession>
<keyword evidence="2" id="KW-0261">Viral envelope protein</keyword>
<proteinExistence type="predicted"/>
<feature type="transmembrane region" description="Helical" evidence="1">
    <location>
        <begin position="40"/>
        <end position="59"/>
    </location>
</feature>
<dbReference type="EMBL" id="KP026921">
    <property type="protein sequence ID" value="AJG06163.1"/>
    <property type="molecule type" value="Genomic_RNA"/>
</dbReference>
<protein>
    <submittedName>
        <fullName evidence="2">GP5 glycosylated envelope protein</fullName>
    </submittedName>
</protein>
<feature type="transmembrane region" description="Helical" evidence="1">
    <location>
        <begin position="95"/>
        <end position="128"/>
    </location>
</feature>
<keyword evidence="2" id="KW-0946">Virion</keyword>
<keyword evidence="1" id="KW-0472">Membrane</keyword>
<gene>
    <name evidence="2" type="primary">ORF5</name>
</gene>
<name>A0A0B5JQL0_9NIDO</name>
<dbReference type="OrthoDB" id="14407at10239"/>
<dbReference type="RefSeq" id="YP_009118966.1">
    <property type="nucleotide sequence ID" value="NC_026439.1"/>
</dbReference>
<dbReference type="GO" id="GO:0019031">
    <property type="term" value="C:viral envelope"/>
    <property type="evidence" value="ECO:0007669"/>
    <property type="project" value="UniProtKB-KW"/>
</dbReference>